<dbReference type="SMART" id="SM00028">
    <property type="entry name" value="TPR"/>
    <property type="match status" value="6"/>
</dbReference>
<dbReference type="InterPro" id="IPR019734">
    <property type="entry name" value="TPR_rpt"/>
</dbReference>
<dbReference type="Gramene" id="XM_028330081.1">
    <property type="protein sequence ID" value="XP_028185882.1"/>
    <property type="gene ID" value="LOC114372498"/>
</dbReference>
<proteinExistence type="predicted"/>
<reference evidence="3 4" key="1">
    <citation type="submission" date="2018-09" db="EMBL/GenBank/DDBJ databases">
        <title>A high-quality reference genome of wild soybean provides a powerful tool to mine soybean genomes.</title>
        <authorList>
            <person name="Xie M."/>
            <person name="Chung C.Y.L."/>
            <person name="Li M.-W."/>
            <person name="Wong F.-L."/>
            <person name="Chan T.-F."/>
            <person name="Lam H.-M."/>
        </authorList>
    </citation>
    <scope>NUCLEOTIDE SEQUENCE [LARGE SCALE GENOMIC DNA]</scope>
    <source>
        <strain evidence="4">cv. W05</strain>
        <tissue evidence="3">Hypocotyl of etiolated seedlings</tissue>
    </source>
</reference>
<sequence length="743" mass="82673">MAVVGKYRVGCFSMRAKSLISKKQISTRLRKMIKCICSREQLRVEELSYSSESLATRDYSASGGLSSRPGEIDPKVDNTNIEEAESSLRESGYLNYEEARALLGRLEYQKGNIEAALHVFEGIDIAAVIPKLKVSISRRCEPNKRRSQSDAMPPMSMHAVSLLLEAVFLKAKSFQALGRFQDAAQSCKTILDTVESALPEGWPENFVSDCKLQETVGNAVELLPELWKLAGSPQDIMSSYRRALLYHWNLDIEATARIQKEFSFFLLYSGCEASPPALRSQLDGSFVPRNNIEEAVLLLLILLRKSILGYIAWDPSLLDHLSFALSVSGEFKTLAQQIEELLPESMERKERYYTLALCYCGEGEHITALDLLRNSLNHRENSNCIKELLLASKICADNKVCVEEGIKYSCKAISQFNGKCMQMVAIANCLLGVLLSSKSRSAASESEKVFMQSEALSALKAAEGMMRESDPYIVLHLCLEYADQRKLSIALDHAKKLIKLEDGSSVSGYILLARILSAQQKFVDAELVIDAALDQSGKWDQGELLRTKAKLRIAQGKLKNAVETYTFLLAVLQVQNKSLGTASKVVKNKGNRDRRLEMEIWLDLANVYTALSQWQDAEVCLAKSEAINPYSASRWHTKGLLSEARGFHQEALKSFRKALDIEPNHVPSLISTACVLRQLGGQSSSIVRSLLTDALRLDRTNPSAWYNLGLLYKADLGTSAMEAVECFEAAALLEESSPIEPFR</sequence>
<dbReference type="PANTHER" id="PTHR44102">
    <property type="entry name" value="PROTEIN NPG1"/>
    <property type="match status" value="1"/>
</dbReference>
<organism evidence="3 4">
    <name type="scientific">Glycine soja</name>
    <name type="common">Wild soybean</name>
    <dbReference type="NCBI Taxonomy" id="3848"/>
    <lineage>
        <taxon>Eukaryota</taxon>
        <taxon>Viridiplantae</taxon>
        <taxon>Streptophyta</taxon>
        <taxon>Embryophyta</taxon>
        <taxon>Tracheophyta</taxon>
        <taxon>Spermatophyta</taxon>
        <taxon>Magnoliopsida</taxon>
        <taxon>eudicotyledons</taxon>
        <taxon>Gunneridae</taxon>
        <taxon>Pentapetalae</taxon>
        <taxon>rosids</taxon>
        <taxon>fabids</taxon>
        <taxon>Fabales</taxon>
        <taxon>Fabaceae</taxon>
        <taxon>Papilionoideae</taxon>
        <taxon>50 kb inversion clade</taxon>
        <taxon>NPAAA clade</taxon>
        <taxon>indigoferoid/millettioid clade</taxon>
        <taxon>Phaseoleae</taxon>
        <taxon>Glycine</taxon>
        <taxon>Glycine subgen. Soja</taxon>
    </lineage>
</organism>
<dbReference type="SMR" id="A0A445IPI6"/>
<evidence type="ECO:0000256" key="1">
    <source>
        <dbReference type="PROSITE-ProRule" id="PRU00339"/>
    </source>
</evidence>
<feature type="repeat" description="TPR" evidence="1">
    <location>
        <begin position="632"/>
        <end position="665"/>
    </location>
</feature>
<evidence type="ECO:0000313" key="3">
    <source>
        <dbReference type="EMBL" id="RZB87904.1"/>
    </source>
</evidence>
<evidence type="ECO:0000313" key="4">
    <source>
        <dbReference type="Proteomes" id="UP000289340"/>
    </source>
</evidence>
<gene>
    <name evidence="3" type="ORF">D0Y65_027439</name>
</gene>
<protein>
    <submittedName>
        <fullName evidence="3">Protein NPGR2 isoform A</fullName>
    </submittedName>
</protein>
<accession>A0A445IPI6</accession>
<dbReference type="PANTHER" id="PTHR44102:SF1">
    <property type="entry name" value="OS10G0471400 PROTEIN"/>
    <property type="match status" value="1"/>
</dbReference>
<dbReference type="Proteomes" id="UP000289340">
    <property type="component" value="Chromosome 10"/>
</dbReference>
<keyword evidence="1" id="KW-0802">TPR repeat</keyword>
<dbReference type="InterPro" id="IPR043376">
    <property type="entry name" value="NPG1-like"/>
</dbReference>
<dbReference type="PROSITE" id="PS50005">
    <property type="entry name" value="TPR"/>
    <property type="match status" value="1"/>
</dbReference>
<comment type="caution">
    <text evidence="3">The sequence shown here is derived from an EMBL/GenBank/DDBJ whole genome shotgun (WGS) entry which is preliminary data.</text>
</comment>
<dbReference type="EMBL" id="QZWG01000010">
    <property type="protein sequence ID" value="RZB87904.1"/>
    <property type="molecule type" value="Genomic_DNA"/>
</dbReference>
<dbReference type="AlphaFoldDB" id="A0A445IPI6"/>
<dbReference type="InterPro" id="IPR011990">
    <property type="entry name" value="TPR-like_helical_dom_sf"/>
</dbReference>
<feature type="region of interest" description="Disordered" evidence="2">
    <location>
        <begin position="59"/>
        <end position="78"/>
    </location>
</feature>
<name>A0A445IPI6_GLYSO</name>
<dbReference type="Gene3D" id="1.25.40.10">
    <property type="entry name" value="Tetratricopeptide repeat domain"/>
    <property type="match status" value="3"/>
</dbReference>
<evidence type="ECO:0000256" key="2">
    <source>
        <dbReference type="SAM" id="MobiDB-lite"/>
    </source>
</evidence>
<dbReference type="SUPFAM" id="SSF48452">
    <property type="entry name" value="TPR-like"/>
    <property type="match status" value="2"/>
</dbReference>
<keyword evidence="4" id="KW-1185">Reference proteome</keyword>